<comment type="caution">
    <text evidence="3">The sequence shown here is derived from an EMBL/GenBank/DDBJ whole genome shotgun (WGS) entry which is preliminary data.</text>
</comment>
<accession>A0AAE1CUT9</accession>
<sequence>MIAEDRKRTEYRKGDSRGMTAGDRGRNRGNETRKAGGVIAGDKGQNRGKETGTVMGGMIMGLIIFITSVTDDPYDYDYFYRPQSHSALIRRTIMIMVYNASVTDNPCDYDYFYLPQSHCALIGHITKIIISLTLARRKQDDFIVKMRVLQALLVLAVVSCAVLALPRPETEPITVWVGGCAGTRYGCCPDGVTARHPPESNTVCPTVSGQGYSIPGL</sequence>
<dbReference type="EMBL" id="JAWDGP010006640">
    <property type="protein sequence ID" value="KAK3737602.1"/>
    <property type="molecule type" value="Genomic_DNA"/>
</dbReference>
<feature type="region of interest" description="Disordered" evidence="1">
    <location>
        <begin position="1"/>
        <end position="48"/>
    </location>
</feature>
<evidence type="ECO:0000256" key="2">
    <source>
        <dbReference type="SAM" id="Phobius"/>
    </source>
</evidence>
<feature type="transmembrane region" description="Helical" evidence="2">
    <location>
        <begin position="113"/>
        <end position="135"/>
    </location>
</feature>
<evidence type="ECO:0000313" key="3">
    <source>
        <dbReference type="EMBL" id="KAK3737602.1"/>
    </source>
</evidence>
<evidence type="ECO:0000256" key="1">
    <source>
        <dbReference type="SAM" id="MobiDB-lite"/>
    </source>
</evidence>
<protein>
    <submittedName>
        <fullName evidence="3">Uncharacterized protein</fullName>
    </submittedName>
</protein>
<evidence type="ECO:0000313" key="4">
    <source>
        <dbReference type="Proteomes" id="UP001283361"/>
    </source>
</evidence>
<keyword evidence="2" id="KW-0472">Membrane</keyword>
<feature type="transmembrane region" description="Helical" evidence="2">
    <location>
        <begin position="52"/>
        <end position="70"/>
    </location>
</feature>
<keyword evidence="2" id="KW-1133">Transmembrane helix</keyword>
<keyword evidence="2" id="KW-0812">Transmembrane</keyword>
<dbReference type="AlphaFoldDB" id="A0AAE1CUT9"/>
<dbReference type="Proteomes" id="UP001283361">
    <property type="component" value="Unassembled WGS sequence"/>
</dbReference>
<feature type="compositionally biased region" description="Basic and acidic residues" evidence="1">
    <location>
        <begin position="23"/>
        <end position="34"/>
    </location>
</feature>
<proteinExistence type="predicted"/>
<keyword evidence="4" id="KW-1185">Reference proteome</keyword>
<feature type="transmembrane region" description="Helical" evidence="2">
    <location>
        <begin position="147"/>
        <end position="165"/>
    </location>
</feature>
<feature type="compositionally biased region" description="Basic and acidic residues" evidence="1">
    <location>
        <begin position="1"/>
        <end position="16"/>
    </location>
</feature>
<reference evidence="3" key="1">
    <citation type="journal article" date="2023" name="G3 (Bethesda)">
        <title>A reference genome for the long-term kleptoplast-retaining sea slug Elysia crispata morphotype clarki.</title>
        <authorList>
            <person name="Eastman K.E."/>
            <person name="Pendleton A.L."/>
            <person name="Shaikh M.A."/>
            <person name="Suttiyut T."/>
            <person name="Ogas R."/>
            <person name="Tomko P."/>
            <person name="Gavelis G."/>
            <person name="Widhalm J.R."/>
            <person name="Wisecaver J.H."/>
        </authorList>
    </citation>
    <scope>NUCLEOTIDE SEQUENCE</scope>
    <source>
        <strain evidence="3">ECLA1</strain>
    </source>
</reference>
<name>A0AAE1CUT9_9GAST</name>
<organism evidence="3 4">
    <name type="scientific">Elysia crispata</name>
    <name type="common">lettuce slug</name>
    <dbReference type="NCBI Taxonomy" id="231223"/>
    <lineage>
        <taxon>Eukaryota</taxon>
        <taxon>Metazoa</taxon>
        <taxon>Spiralia</taxon>
        <taxon>Lophotrochozoa</taxon>
        <taxon>Mollusca</taxon>
        <taxon>Gastropoda</taxon>
        <taxon>Heterobranchia</taxon>
        <taxon>Euthyneura</taxon>
        <taxon>Panpulmonata</taxon>
        <taxon>Sacoglossa</taxon>
        <taxon>Placobranchoidea</taxon>
        <taxon>Plakobranchidae</taxon>
        <taxon>Elysia</taxon>
    </lineage>
</organism>
<gene>
    <name evidence="3" type="ORF">RRG08_062229</name>
</gene>